<dbReference type="InterPro" id="IPR032676">
    <property type="entry name" value="YkuD_2"/>
</dbReference>
<dbReference type="OrthoDB" id="9815195at2"/>
<gene>
    <name evidence="1" type="ORF">EI293_02250</name>
</gene>
<keyword evidence="2" id="KW-1185">Reference proteome</keyword>
<proteinExistence type="predicted"/>
<dbReference type="EMBL" id="RWIU01000001">
    <property type="protein sequence ID" value="RSK46017.1"/>
    <property type="molecule type" value="Genomic_DNA"/>
</dbReference>
<evidence type="ECO:0000313" key="2">
    <source>
        <dbReference type="Proteomes" id="UP000270291"/>
    </source>
</evidence>
<comment type="caution">
    <text evidence="1">The sequence shown here is derived from an EMBL/GenBank/DDBJ whole genome shotgun (WGS) entry which is preliminary data.</text>
</comment>
<organism evidence="1 2">
    <name type="scientific">Hymenobacter perfusus</name>
    <dbReference type="NCBI Taxonomy" id="1236770"/>
    <lineage>
        <taxon>Bacteria</taxon>
        <taxon>Pseudomonadati</taxon>
        <taxon>Bacteroidota</taxon>
        <taxon>Cytophagia</taxon>
        <taxon>Cytophagales</taxon>
        <taxon>Hymenobacteraceae</taxon>
        <taxon>Hymenobacter</taxon>
    </lineage>
</organism>
<evidence type="ECO:0000313" key="1">
    <source>
        <dbReference type="EMBL" id="RSK46017.1"/>
    </source>
</evidence>
<name>A0A3R9PU21_9BACT</name>
<evidence type="ECO:0008006" key="3">
    <source>
        <dbReference type="Google" id="ProtNLM"/>
    </source>
</evidence>
<dbReference type="Proteomes" id="UP000270291">
    <property type="component" value="Unassembled WGS sequence"/>
</dbReference>
<dbReference type="PANTHER" id="PTHR38477">
    <property type="entry name" value="HYPOTHETICAL EXPORTED PROTEIN"/>
    <property type="match status" value="1"/>
</dbReference>
<dbReference type="Pfam" id="PF13645">
    <property type="entry name" value="YkuD_2"/>
    <property type="match status" value="1"/>
</dbReference>
<dbReference type="AlphaFoldDB" id="A0A3R9PU21"/>
<protein>
    <recommendedName>
        <fullName evidence="3">Murein L,D-transpeptidase catalytic domain family protein</fullName>
    </recommendedName>
</protein>
<dbReference type="PANTHER" id="PTHR38477:SF1">
    <property type="entry name" value="MUREIN L,D-TRANSPEPTIDASE CATALYTIC DOMAIN FAMILY PROTEIN"/>
    <property type="match status" value="1"/>
</dbReference>
<sequence>MQKPLFVTEKSLFTCFGRAPSTGAIPAAWMQAAECGFSGRIHSAAMVPVLPFCSFFRRWQFAAGLLLAAVGLAGCQSSAGEAVVARVAVAAAPTPDSVAAPALPDSLRLTPLEPLAAVPDSLRQAVRQLRASLGPEAEMLRPEVLERACVGYLTLRQAGKISQPGILAVADMDLPSSEHRLWVLDLGKAQVLHRSHVAHGRGSGHLRARRFSNVMKSACTALGFYRTQDTYGGKHGLSRRLRGLDAGQNDNALRRYVVLHAADYVSQQHLQRHGQSGNSRGCPALPPDQYRAIIRTVGEGGCLYLSGPGLESKWLNGAAAARQLAARGWR</sequence>
<reference evidence="1 2" key="1">
    <citation type="submission" date="2018-12" db="EMBL/GenBank/DDBJ databases">
        <authorList>
            <person name="Feng G."/>
            <person name="Zhu H."/>
        </authorList>
    </citation>
    <scope>NUCLEOTIDE SEQUENCE [LARGE SCALE GENOMIC DNA]</scope>
    <source>
        <strain evidence="1 2">LMG 26000</strain>
    </source>
</reference>
<accession>A0A3R9PU21</accession>